<dbReference type="AlphaFoldDB" id="A0A0S4LNG9"/>
<protein>
    <submittedName>
        <fullName evidence="1">Uncharacterized protein</fullName>
    </submittedName>
</protein>
<dbReference type="STRING" id="1742972.COMA1_50023"/>
<dbReference type="Proteomes" id="UP000199032">
    <property type="component" value="Unassembled WGS sequence"/>
</dbReference>
<dbReference type="PROSITE" id="PS51257">
    <property type="entry name" value="PROKAR_LIPOPROTEIN"/>
    <property type="match status" value="1"/>
</dbReference>
<accession>A0A0S4LNG9</accession>
<name>A0A0S4LNG9_9BACT</name>
<gene>
    <name evidence="1" type="ORF">COMA1_50023</name>
</gene>
<evidence type="ECO:0000313" key="1">
    <source>
        <dbReference type="EMBL" id="CUS38282.1"/>
    </source>
</evidence>
<keyword evidence="2" id="KW-1185">Reference proteome</keyword>
<evidence type="ECO:0000313" key="2">
    <source>
        <dbReference type="Proteomes" id="UP000199032"/>
    </source>
</evidence>
<dbReference type="EMBL" id="CZQA01000011">
    <property type="protein sequence ID" value="CUS38282.1"/>
    <property type="molecule type" value="Genomic_DNA"/>
</dbReference>
<proteinExistence type="predicted"/>
<sequence length="510" mass="55317">MKVVPRKNRHSNGASPYTSLFLSLLIVVSGCSWKGKQNELEQVAKDWSLTIRASQIMPVYPLTEDLQPGDIFLVQIPIDRQQEIFNRSGFLPLDNHIGRILPSGFGKFYERTVHAANNLILPRDWFAPGQGVPGTSAPNSSFPTYSFAVRRGAGLNLAVPVQGVPVGLSLLASDAAQGSIVIADAKTYGIDTISLEEDTQKWASSHRSFLSNFAPSIDGQKKIKQNFVRVVSRVYLTSRVNVSLQSSKSSAGEVWGGARKPVDLLMPHAGGDVQQVSMEAYNTNLEKLNRMVEGILSKAGDTLIPGGTVKVVAASANTISLVETFPRPLVIGYLGFDFPIDQYGFLGPPIPTHAILTQQISPDGQRTPKSVVSKRSYKTIKEEAAKGQNPKAMTFLKELDALASLVPAVYPCTIYGKTGPDGALSDQFQAGSPIGVEPRNFSVVTTFREKLRHSIAALQAEPNPRPTDQAEQLQCSTQTLAELEQGLHDHQLLLRDAIDFASDLEQAGGD</sequence>
<organism evidence="1 2">
    <name type="scientific">Candidatus Nitrospira nitrosa</name>
    <dbReference type="NCBI Taxonomy" id="1742972"/>
    <lineage>
        <taxon>Bacteria</taxon>
        <taxon>Pseudomonadati</taxon>
        <taxon>Nitrospirota</taxon>
        <taxon>Nitrospiria</taxon>
        <taxon>Nitrospirales</taxon>
        <taxon>Nitrospiraceae</taxon>
        <taxon>Nitrospira</taxon>
    </lineage>
</organism>
<reference evidence="1 2" key="1">
    <citation type="submission" date="2015-10" db="EMBL/GenBank/DDBJ databases">
        <authorList>
            <person name="Gilbert D.G."/>
        </authorList>
    </citation>
    <scope>NUCLEOTIDE SEQUENCE [LARGE SCALE GENOMIC DNA]</scope>
    <source>
        <strain evidence="1">COMA1</strain>
    </source>
</reference>